<organism evidence="3 4">
    <name type="scientific">Marinomonas phage CPP1m</name>
    <dbReference type="NCBI Taxonomy" id="1965370"/>
    <lineage>
        <taxon>Viruses</taxon>
        <taxon>Duplodnaviria</taxon>
        <taxon>Heunggongvirae</taxon>
        <taxon>Uroviricota</taxon>
        <taxon>Caudoviricetes</taxon>
        <taxon>Autographivirales</taxon>
        <taxon>Autosignataviridae</taxon>
        <taxon>Colwellvirinae</taxon>
        <taxon>Murciavirus</taxon>
        <taxon>Murciavirus CPP1m</taxon>
    </lineage>
</organism>
<accession>A0A1W5S103</accession>
<dbReference type="GO" id="GO:0005524">
    <property type="term" value="F:ATP binding"/>
    <property type="evidence" value="ECO:0007669"/>
    <property type="project" value="InterPro"/>
</dbReference>
<dbReference type="InterPro" id="IPR027417">
    <property type="entry name" value="P-loop_NTPase"/>
</dbReference>
<evidence type="ECO:0000259" key="2">
    <source>
        <dbReference type="PROSITE" id="PS51199"/>
    </source>
</evidence>
<proteinExistence type="predicted"/>
<dbReference type="PROSITE" id="PS51199">
    <property type="entry name" value="SF4_HELICASE"/>
    <property type="match status" value="1"/>
</dbReference>
<keyword evidence="3" id="KW-0347">Helicase</keyword>
<dbReference type="Gene3D" id="3.40.50.300">
    <property type="entry name" value="P-loop containing nucleotide triphosphate hydrolases"/>
    <property type="match status" value="1"/>
</dbReference>
<name>A0A1W5S103_9CAUD</name>
<feature type="domain" description="SF4 helicase" evidence="2">
    <location>
        <begin position="361"/>
        <end position="647"/>
    </location>
</feature>
<reference evidence="4" key="1">
    <citation type="submission" date="2017-02" db="EMBL/GenBank/DDBJ databases">
        <authorList>
            <person name="Lucas-Elio P."/>
            <person name="Silas S."/>
            <person name="Fire A.Z."/>
            <person name="Sanchez-Amat A."/>
        </authorList>
    </citation>
    <scope>NUCLEOTIDE SEQUENCE [LARGE SCALE GENOMIC DNA]</scope>
</reference>
<keyword evidence="3" id="KW-0547">Nucleotide-binding</keyword>
<dbReference type="InterPro" id="IPR027032">
    <property type="entry name" value="Twinkle-like"/>
</dbReference>
<dbReference type="Proteomes" id="UP000224896">
    <property type="component" value="Segment"/>
</dbReference>
<dbReference type="CDD" id="cd19483">
    <property type="entry name" value="RecA-like_Gp4D_helicase"/>
    <property type="match status" value="1"/>
</dbReference>
<dbReference type="SUPFAM" id="SSF52540">
    <property type="entry name" value="P-loop containing nucleoside triphosphate hydrolases"/>
    <property type="match status" value="1"/>
</dbReference>
<dbReference type="GO" id="GO:0043139">
    <property type="term" value="F:5'-3' DNA helicase activity"/>
    <property type="evidence" value="ECO:0007669"/>
    <property type="project" value="InterPro"/>
</dbReference>
<evidence type="ECO:0000256" key="1">
    <source>
        <dbReference type="SAM" id="MobiDB-lite"/>
    </source>
</evidence>
<keyword evidence="4" id="KW-1185">Reference proteome</keyword>
<dbReference type="EMBL" id="KY626176">
    <property type="protein sequence ID" value="ARB11234.1"/>
    <property type="molecule type" value="Genomic_DNA"/>
</dbReference>
<protein>
    <submittedName>
        <fullName evidence="3">DNA primase/helicase</fullName>
    </submittedName>
</protein>
<dbReference type="RefSeq" id="YP_009790004.1">
    <property type="nucleotide sequence ID" value="NC_047821.1"/>
</dbReference>
<evidence type="ECO:0000313" key="4">
    <source>
        <dbReference type="Proteomes" id="UP000224896"/>
    </source>
</evidence>
<feature type="compositionally biased region" description="Polar residues" evidence="1">
    <location>
        <begin position="675"/>
        <end position="687"/>
    </location>
</feature>
<dbReference type="InterPro" id="IPR007694">
    <property type="entry name" value="DNA_helicase_DnaB-like_C"/>
</dbReference>
<dbReference type="KEGG" id="vg:54980158"/>
<keyword evidence="3" id="KW-0378">Hydrolase</keyword>
<dbReference type="SUPFAM" id="SSF56731">
    <property type="entry name" value="DNA primase core"/>
    <property type="match status" value="1"/>
</dbReference>
<evidence type="ECO:0000313" key="3">
    <source>
        <dbReference type="EMBL" id="ARB11234.1"/>
    </source>
</evidence>
<feature type="region of interest" description="Disordered" evidence="1">
    <location>
        <begin position="646"/>
        <end position="700"/>
    </location>
</feature>
<dbReference type="PANTHER" id="PTHR12873:SF0">
    <property type="entry name" value="TWINKLE MTDNA HELICASE"/>
    <property type="match status" value="1"/>
</dbReference>
<dbReference type="GeneID" id="54980158"/>
<dbReference type="PANTHER" id="PTHR12873">
    <property type="entry name" value="T7-LIKE MITOCHONDRIAL DNA HELICASE"/>
    <property type="match status" value="1"/>
</dbReference>
<feature type="compositionally biased region" description="Basic and acidic residues" evidence="1">
    <location>
        <begin position="658"/>
        <end position="673"/>
    </location>
</feature>
<keyword evidence="3" id="KW-0067">ATP-binding</keyword>
<dbReference type="GO" id="GO:0003697">
    <property type="term" value="F:single-stranded DNA binding"/>
    <property type="evidence" value="ECO:0007669"/>
    <property type="project" value="InterPro"/>
</dbReference>
<dbReference type="GO" id="GO:0006260">
    <property type="term" value="P:DNA replication"/>
    <property type="evidence" value="ECO:0007669"/>
    <property type="project" value="InterPro"/>
</dbReference>
<sequence>MGQIVKNIPCPKCRETGHDSTGNHAIVFSDGGVFCDRKHFHKNGKRYYAKGEEGFDVSKAEINGSIKYTPDEFRGLEKAGKLQDPLTRSLALSGMKMEHRYEVFTEEERLLKDEEWNRECEWFEGLKVKHLVDRGIHGLIARLFNVRVGHDEEGKIARHYYPRYEEGELTGAKCRTLPKDFAFGNLGKLFGDQDLFGLNTFKQVSDSGQRKNFCLVVGGECDAMAAQQMLVKQINGLDTLQEVSSLESHNGKPLKLFYVLSVNKGEAGVKELIHNKDELNQFKNLLFCFDDDETGRALNLAATKLFRGKAKTIKMPSGCKDPNHALDLGRDAEFTSAVFNAEESKGSAKVKRVSDLYGKARVMTKMGNKYWLNGLNMITYGIRLHYLHVWGAGTGVGKTDTTVAHVANLMEQGEDVVVIYLENQSDEVARTFAGMLVGKDFNSPPQEQWEIDMGLDENPARQYTQEDLDDALTQLAESDRLRIADLDGSKDVESVLEVMQECLALGYQYFVVDNLTAFEHKDDRGNASKGVNAIDETMKRLGTFKDENPVNIMLLSHLVKVDASKRIPHTQGGEVYESDFRGAGSITFWANAVWGIERNTRATTMYNKCVTLYRNIKNRGIGHMVGSTVAAVKDIRTGKYTELDGVHELPEVGVPKQGDNEQRERNSFDDGGRPNRSTPIKESTPSDLPSEEVAENNQEF</sequence>
<dbReference type="Gene3D" id="3.40.1360.10">
    <property type="match status" value="1"/>
</dbReference>